<reference evidence="3" key="1">
    <citation type="journal article" date="2014" name="Int. J. Syst. Evol. Microbiol.">
        <title>Complete genome sequence of Corynebacterium casei LMG S-19264T (=DSM 44701T), isolated from a smear-ripened cheese.</title>
        <authorList>
            <consortium name="US DOE Joint Genome Institute (JGI-PGF)"/>
            <person name="Walter F."/>
            <person name="Albersmeier A."/>
            <person name="Kalinowski J."/>
            <person name="Ruckert C."/>
        </authorList>
    </citation>
    <scope>NUCLEOTIDE SEQUENCE</scope>
    <source>
        <strain evidence="3">JCM 3091</strain>
    </source>
</reference>
<feature type="region of interest" description="Disordered" evidence="1">
    <location>
        <begin position="56"/>
        <end position="89"/>
    </location>
</feature>
<dbReference type="PROSITE" id="PS51318">
    <property type="entry name" value="TAT"/>
    <property type="match status" value="1"/>
</dbReference>
<dbReference type="EMBL" id="BMQC01000001">
    <property type="protein sequence ID" value="GGK12542.1"/>
    <property type="molecule type" value="Genomic_DNA"/>
</dbReference>
<dbReference type="Proteomes" id="UP000662200">
    <property type="component" value="Unassembled WGS sequence"/>
</dbReference>
<evidence type="ECO:0000313" key="4">
    <source>
        <dbReference type="Proteomes" id="UP000662200"/>
    </source>
</evidence>
<dbReference type="InterPro" id="IPR006311">
    <property type="entry name" value="TAT_signal"/>
</dbReference>
<organism evidence="3 4">
    <name type="scientific">Pilimelia terevasa</name>
    <dbReference type="NCBI Taxonomy" id="53372"/>
    <lineage>
        <taxon>Bacteria</taxon>
        <taxon>Bacillati</taxon>
        <taxon>Actinomycetota</taxon>
        <taxon>Actinomycetes</taxon>
        <taxon>Micromonosporales</taxon>
        <taxon>Micromonosporaceae</taxon>
        <taxon>Pilimelia</taxon>
    </lineage>
</organism>
<keyword evidence="4" id="KW-1185">Reference proteome</keyword>
<evidence type="ECO:0000256" key="2">
    <source>
        <dbReference type="SAM" id="Phobius"/>
    </source>
</evidence>
<protein>
    <recommendedName>
        <fullName evidence="5">Peptidase inhibitor I78 family protein</fullName>
    </recommendedName>
</protein>
<proteinExistence type="predicted"/>
<accession>A0A8J3BJ52</accession>
<feature type="region of interest" description="Disordered" evidence="1">
    <location>
        <begin position="1"/>
        <end position="28"/>
    </location>
</feature>
<evidence type="ECO:0008006" key="5">
    <source>
        <dbReference type="Google" id="ProtNLM"/>
    </source>
</evidence>
<keyword evidence="2" id="KW-0812">Transmembrane</keyword>
<evidence type="ECO:0000313" key="3">
    <source>
        <dbReference type="EMBL" id="GGK12542.1"/>
    </source>
</evidence>
<feature type="transmembrane region" description="Helical" evidence="2">
    <location>
        <begin position="33"/>
        <end position="54"/>
    </location>
</feature>
<dbReference type="AlphaFoldDB" id="A0A8J3BJ52"/>
<gene>
    <name evidence="3" type="ORF">GCM10010124_01320</name>
</gene>
<reference evidence="3" key="2">
    <citation type="submission" date="2020-09" db="EMBL/GenBank/DDBJ databases">
        <authorList>
            <person name="Sun Q."/>
            <person name="Ohkuma M."/>
        </authorList>
    </citation>
    <scope>NUCLEOTIDE SEQUENCE</scope>
    <source>
        <strain evidence="3">JCM 3091</strain>
    </source>
</reference>
<feature type="compositionally biased region" description="Low complexity" evidence="1">
    <location>
        <begin position="56"/>
        <end position="66"/>
    </location>
</feature>
<keyword evidence="2" id="KW-0472">Membrane</keyword>
<keyword evidence="2" id="KW-1133">Transmembrane helix</keyword>
<evidence type="ECO:0000256" key="1">
    <source>
        <dbReference type="SAM" id="MobiDB-lite"/>
    </source>
</evidence>
<name>A0A8J3BJ52_9ACTN</name>
<comment type="caution">
    <text evidence="3">The sequence shown here is derived from an EMBL/GenBank/DDBJ whole genome shotgun (WGS) entry which is preliminary data.</text>
</comment>
<sequence length="148" mass="15349">MDPPNGGLRRTDMNSTGPDAAAASHRRRGRRRLFLSGTSLLAIGAAFALFTPAMSPSAAARTAPADPAEPAPEGPSGTHPCTADDALAGGGTTHAGLTLGQVRARLRAGADVRVVGEDGWCTPLTRDYRPQRTNLYLENGLVVRSSMG</sequence>